<organism evidence="1 2">
    <name type="scientific">Rhodopirellula bahusiensis</name>
    <dbReference type="NCBI Taxonomy" id="2014065"/>
    <lineage>
        <taxon>Bacteria</taxon>
        <taxon>Pseudomonadati</taxon>
        <taxon>Planctomycetota</taxon>
        <taxon>Planctomycetia</taxon>
        <taxon>Pirellulales</taxon>
        <taxon>Pirellulaceae</taxon>
        <taxon>Rhodopirellula</taxon>
    </lineage>
</organism>
<reference evidence="1 2" key="1">
    <citation type="submission" date="2017-06" db="EMBL/GenBank/DDBJ databases">
        <title>Description of Rhodopirellula bahusiensis sp. nov.</title>
        <authorList>
            <person name="Kizina J."/>
            <person name="Harder J."/>
        </authorList>
    </citation>
    <scope>NUCLEOTIDE SEQUENCE [LARGE SCALE GENOMIC DNA]</scope>
    <source>
        <strain evidence="1 2">SWK21</strain>
    </source>
</reference>
<keyword evidence="2" id="KW-1185">Reference proteome</keyword>
<evidence type="ECO:0000313" key="2">
    <source>
        <dbReference type="Proteomes" id="UP000225740"/>
    </source>
</evidence>
<dbReference type="Proteomes" id="UP000225740">
    <property type="component" value="Unassembled WGS sequence"/>
</dbReference>
<sequence length="129" mass="13781">MKFAALLAVVVFSVQPVQRSTCRCQKCPQRASHSVESGESSCCDEMDSGGCCCDDGPAAPGERCPCGCQQTPTDQGIEPQSKLPQVETVADDAATWFLSSITKQVSATAKRSRSTPSVSLFIALCRFRL</sequence>
<dbReference type="AlphaFoldDB" id="A0A2G1W814"/>
<dbReference type="EMBL" id="NIZW01000008">
    <property type="protein sequence ID" value="PHQ34970.1"/>
    <property type="molecule type" value="Genomic_DNA"/>
</dbReference>
<gene>
    <name evidence="1" type="ORF">CEE69_11030</name>
</gene>
<proteinExistence type="predicted"/>
<comment type="caution">
    <text evidence="1">The sequence shown here is derived from an EMBL/GenBank/DDBJ whole genome shotgun (WGS) entry which is preliminary data.</text>
</comment>
<protein>
    <submittedName>
        <fullName evidence="1">Uncharacterized protein</fullName>
    </submittedName>
</protein>
<accession>A0A2G1W814</accession>
<evidence type="ECO:0000313" key="1">
    <source>
        <dbReference type="EMBL" id="PHQ34970.1"/>
    </source>
</evidence>
<name>A0A2G1W814_9BACT</name>